<protein>
    <submittedName>
        <fullName evidence="1">Protein transport protein sec20</fullName>
    </submittedName>
</protein>
<feature type="non-terminal residue" evidence="1">
    <location>
        <position position="324"/>
    </location>
</feature>
<accession>A0ACC1HQD9</accession>
<organism evidence="1 2">
    <name type="scientific">Spiromyces aspiralis</name>
    <dbReference type="NCBI Taxonomy" id="68401"/>
    <lineage>
        <taxon>Eukaryota</taxon>
        <taxon>Fungi</taxon>
        <taxon>Fungi incertae sedis</taxon>
        <taxon>Zoopagomycota</taxon>
        <taxon>Kickxellomycotina</taxon>
        <taxon>Kickxellomycetes</taxon>
        <taxon>Kickxellales</taxon>
        <taxon>Kickxellaceae</taxon>
        <taxon>Spiromyces</taxon>
    </lineage>
</organism>
<evidence type="ECO:0000313" key="2">
    <source>
        <dbReference type="Proteomes" id="UP001145114"/>
    </source>
</evidence>
<evidence type="ECO:0000313" key="1">
    <source>
        <dbReference type="EMBL" id="KAJ1678770.1"/>
    </source>
</evidence>
<proteinExistence type="predicted"/>
<gene>
    <name evidence="1" type="primary">SEC20</name>
    <name evidence="1" type="ORF">EV182_003389</name>
</gene>
<reference evidence="1" key="1">
    <citation type="submission" date="2022-06" db="EMBL/GenBank/DDBJ databases">
        <title>Phylogenomic reconstructions and comparative analyses of Kickxellomycotina fungi.</title>
        <authorList>
            <person name="Reynolds N.K."/>
            <person name="Stajich J.E."/>
            <person name="Barry K."/>
            <person name="Grigoriev I.V."/>
            <person name="Crous P."/>
            <person name="Smith M.E."/>
        </authorList>
    </citation>
    <scope>NUCLEOTIDE SEQUENCE</scope>
    <source>
        <strain evidence="1">RSA 2271</strain>
    </source>
</reference>
<name>A0ACC1HQD9_9FUNG</name>
<dbReference type="Proteomes" id="UP001145114">
    <property type="component" value="Unassembled WGS sequence"/>
</dbReference>
<comment type="caution">
    <text evidence="1">The sequence shown here is derived from an EMBL/GenBank/DDBJ whole genome shotgun (WGS) entry which is preliminary data.</text>
</comment>
<sequence>MAASNQTMLFEERTSALDERMDCVRQMIAKLSEHRGPAQSQQGMVADVREELKQIGLNFEHFGACIAPPAEAEIVLRSKSPSQRLRAEAERQGPKLQSALGERQKAIDDIKARFKRAIVKMERNRQLQAKSDREMLLVGAVSASELRKWRASTNENVANASHEVTNTLRETVRMMGTELEKSHANITSLKESSRMLSETKLRHEVLDSVMHLSHRLIAKLESADWVDRVLMLLAFVLFVGVVLTILVRRIWIPGLGLAFGFMRSLLFGGTPKVTGSALATTTSAAAAMSSITAITTVDAQPAGTAVAEPTAAASVATALNIDNL</sequence>
<keyword evidence="2" id="KW-1185">Reference proteome</keyword>
<dbReference type="EMBL" id="JAMZIH010000871">
    <property type="protein sequence ID" value="KAJ1678770.1"/>
    <property type="molecule type" value="Genomic_DNA"/>
</dbReference>